<dbReference type="CDD" id="cd00303">
    <property type="entry name" value="retropepsin_like"/>
    <property type="match status" value="1"/>
</dbReference>
<dbReference type="Pfam" id="PF13975">
    <property type="entry name" value="gag-asp_proteas"/>
    <property type="match status" value="1"/>
</dbReference>
<gene>
    <name evidence="2" type="ORF">BG006_004904</name>
</gene>
<dbReference type="EMBL" id="JAAAUY010002728">
    <property type="protein sequence ID" value="KAF9310152.1"/>
    <property type="molecule type" value="Genomic_DNA"/>
</dbReference>
<comment type="caution">
    <text evidence="2">The sequence shown here is derived from an EMBL/GenBank/DDBJ whole genome shotgun (WGS) entry which is preliminary data.</text>
</comment>
<feature type="region of interest" description="Disordered" evidence="1">
    <location>
        <begin position="134"/>
        <end position="255"/>
    </location>
</feature>
<dbReference type="InterPro" id="IPR021109">
    <property type="entry name" value="Peptidase_aspartic_dom_sf"/>
</dbReference>
<evidence type="ECO:0000313" key="2">
    <source>
        <dbReference type="EMBL" id="KAF9310152.1"/>
    </source>
</evidence>
<feature type="compositionally biased region" description="Low complexity" evidence="1">
    <location>
        <begin position="179"/>
        <end position="213"/>
    </location>
</feature>
<protein>
    <submittedName>
        <fullName evidence="2">Uncharacterized protein</fullName>
    </submittedName>
</protein>
<sequence>STHNCVVTIHGHDTRVLFDGGACVSVCSPQFLQRVGITDFDPVSSIGIQTIQGRAKVLGEVRGVPICFGERVVFPVSCVIIDAPFDILLGRGFMEAADAATDWKRSAYWMYSQDYGIFIDATGKTAPLVYRKDSPEWRDLSPPPSIHDMDHIPALSRTPAPGTRQEGVGPLLHENQTPSAITEASSDSSDSTFTTEANSSDTDTDPDITSTTTCAASALEDIVPDPDSSSDSDNSPSSDPDTQDEDFLFAQALFD</sequence>
<evidence type="ECO:0000256" key="1">
    <source>
        <dbReference type="SAM" id="MobiDB-lite"/>
    </source>
</evidence>
<accession>A0A9P5S808</accession>
<evidence type="ECO:0000313" key="3">
    <source>
        <dbReference type="Proteomes" id="UP000696485"/>
    </source>
</evidence>
<dbReference type="Proteomes" id="UP000696485">
    <property type="component" value="Unassembled WGS sequence"/>
</dbReference>
<organism evidence="2 3">
    <name type="scientific">Podila minutissima</name>
    <dbReference type="NCBI Taxonomy" id="64525"/>
    <lineage>
        <taxon>Eukaryota</taxon>
        <taxon>Fungi</taxon>
        <taxon>Fungi incertae sedis</taxon>
        <taxon>Mucoromycota</taxon>
        <taxon>Mortierellomycotina</taxon>
        <taxon>Mortierellomycetes</taxon>
        <taxon>Mortierellales</taxon>
        <taxon>Mortierellaceae</taxon>
        <taxon>Podila</taxon>
    </lineage>
</organism>
<name>A0A9P5S808_9FUNG</name>
<keyword evidence="3" id="KW-1185">Reference proteome</keyword>
<dbReference type="SUPFAM" id="SSF50630">
    <property type="entry name" value="Acid proteases"/>
    <property type="match status" value="1"/>
</dbReference>
<reference evidence="2" key="1">
    <citation type="journal article" date="2020" name="Fungal Divers.">
        <title>Resolving the Mortierellaceae phylogeny through synthesis of multi-gene phylogenetics and phylogenomics.</title>
        <authorList>
            <person name="Vandepol N."/>
            <person name="Liber J."/>
            <person name="Desiro A."/>
            <person name="Na H."/>
            <person name="Kennedy M."/>
            <person name="Barry K."/>
            <person name="Grigoriev I.V."/>
            <person name="Miller A.N."/>
            <person name="O'Donnell K."/>
            <person name="Stajich J.E."/>
            <person name="Bonito G."/>
        </authorList>
    </citation>
    <scope>NUCLEOTIDE SEQUENCE</scope>
    <source>
        <strain evidence="2">NVP1</strain>
    </source>
</reference>
<feature type="compositionally biased region" description="Low complexity" evidence="1">
    <location>
        <begin position="231"/>
        <end position="240"/>
    </location>
</feature>
<feature type="non-terminal residue" evidence="2">
    <location>
        <position position="255"/>
    </location>
</feature>
<dbReference type="Gene3D" id="2.40.70.10">
    <property type="entry name" value="Acid Proteases"/>
    <property type="match status" value="1"/>
</dbReference>
<dbReference type="AlphaFoldDB" id="A0A9P5S808"/>
<feature type="non-terminal residue" evidence="2">
    <location>
        <position position="1"/>
    </location>
</feature>
<proteinExistence type="predicted"/>